<comment type="subcellular location">
    <subcellularLocation>
        <location evidence="1">Cell membrane</location>
        <topology evidence="1">Multi-pass membrane protein</topology>
    </subcellularLocation>
</comment>
<evidence type="ECO:0000256" key="3">
    <source>
        <dbReference type="ARBA" id="ARBA00022448"/>
    </source>
</evidence>
<keyword evidence="11 12" id="KW-0472">Membrane</keyword>
<dbReference type="AlphaFoldDB" id="A0A0K6IUE0"/>
<sequence>MGPSGLVALLAGWFVTEVGRQPWGVYGVLRTVEAASAHNLQTMTLSLVSFVMGYLAIFGLGIFYLIQLLRKGSQLIDEPPASAQRPARL</sequence>
<dbReference type="GO" id="GO:0005886">
    <property type="term" value="C:plasma membrane"/>
    <property type="evidence" value="ECO:0007669"/>
    <property type="project" value="UniProtKB-SubCell"/>
</dbReference>
<organism evidence="13 14">
    <name type="scientific">Marinomonas fungiae</name>
    <dbReference type="NCBI Taxonomy" id="1137284"/>
    <lineage>
        <taxon>Bacteria</taxon>
        <taxon>Pseudomonadati</taxon>
        <taxon>Pseudomonadota</taxon>
        <taxon>Gammaproteobacteria</taxon>
        <taxon>Oceanospirillales</taxon>
        <taxon>Oceanospirillaceae</taxon>
        <taxon>Marinomonas</taxon>
    </lineage>
</organism>
<keyword evidence="5" id="KW-0349">Heme</keyword>
<reference evidence="14" key="1">
    <citation type="submission" date="2015-08" db="EMBL/GenBank/DDBJ databases">
        <authorList>
            <person name="Varghese N."/>
        </authorList>
    </citation>
    <scope>NUCLEOTIDE SEQUENCE [LARGE SCALE GENOMIC DNA]</scope>
    <source>
        <strain evidence="14">JCM 18476</strain>
    </source>
</reference>
<evidence type="ECO:0000256" key="6">
    <source>
        <dbReference type="ARBA" id="ARBA00022692"/>
    </source>
</evidence>
<evidence type="ECO:0000256" key="10">
    <source>
        <dbReference type="ARBA" id="ARBA00023004"/>
    </source>
</evidence>
<name>A0A0K6IUE0_9GAMM</name>
<proteinExistence type="inferred from homology"/>
<dbReference type="GO" id="GO:0070069">
    <property type="term" value="C:cytochrome complex"/>
    <property type="evidence" value="ECO:0007669"/>
    <property type="project" value="InterPro"/>
</dbReference>
<keyword evidence="8" id="KW-0249">Electron transport</keyword>
<keyword evidence="10" id="KW-0408">Iron</keyword>
<protein>
    <submittedName>
        <fullName evidence="13">Bacterial Cytochrome Ubiquinol Oxidase</fullName>
    </submittedName>
</protein>
<dbReference type="GO" id="GO:0016682">
    <property type="term" value="F:oxidoreductase activity, acting on diphenols and related substances as donors, oxygen as acceptor"/>
    <property type="evidence" value="ECO:0007669"/>
    <property type="project" value="TreeGrafter"/>
</dbReference>
<evidence type="ECO:0000256" key="4">
    <source>
        <dbReference type="ARBA" id="ARBA00022475"/>
    </source>
</evidence>
<dbReference type="Pfam" id="PF01654">
    <property type="entry name" value="Cyt_bd_oxida_I"/>
    <property type="match status" value="1"/>
</dbReference>
<evidence type="ECO:0000313" key="14">
    <source>
        <dbReference type="Proteomes" id="UP000182769"/>
    </source>
</evidence>
<keyword evidence="7" id="KW-0479">Metal-binding</keyword>
<dbReference type="InterPro" id="IPR002585">
    <property type="entry name" value="Cyt-d_ubiquinol_oxidase_su_1"/>
</dbReference>
<evidence type="ECO:0000256" key="11">
    <source>
        <dbReference type="ARBA" id="ARBA00023136"/>
    </source>
</evidence>
<dbReference type="PANTHER" id="PTHR30365:SF14">
    <property type="entry name" value="CYTOCHROME BD MENAQUINOL OXIDASE SUBUNIT I-RELATED"/>
    <property type="match status" value="1"/>
</dbReference>
<evidence type="ECO:0000256" key="5">
    <source>
        <dbReference type="ARBA" id="ARBA00022617"/>
    </source>
</evidence>
<dbReference type="GO" id="GO:0046872">
    <property type="term" value="F:metal ion binding"/>
    <property type="evidence" value="ECO:0007669"/>
    <property type="project" value="UniProtKB-KW"/>
</dbReference>
<keyword evidence="4" id="KW-1003">Cell membrane</keyword>
<keyword evidence="9 12" id="KW-1133">Transmembrane helix</keyword>
<evidence type="ECO:0000256" key="9">
    <source>
        <dbReference type="ARBA" id="ARBA00022989"/>
    </source>
</evidence>
<dbReference type="GO" id="GO:0009055">
    <property type="term" value="F:electron transfer activity"/>
    <property type="evidence" value="ECO:0007669"/>
    <property type="project" value="InterPro"/>
</dbReference>
<keyword evidence="3" id="KW-0813">Transport</keyword>
<dbReference type="GO" id="GO:0019646">
    <property type="term" value="P:aerobic electron transport chain"/>
    <property type="evidence" value="ECO:0007669"/>
    <property type="project" value="InterPro"/>
</dbReference>
<dbReference type="STRING" id="1137284.GCA_001418205_03745"/>
<evidence type="ECO:0000256" key="2">
    <source>
        <dbReference type="ARBA" id="ARBA00009819"/>
    </source>
</evidence>
<dbReference type="PANTHER" id="PTHR30365">
    <property type="entry name" value="CYTOCHROME D UBIQUINOL OXIDASE"/>
    <property type="match status" value="1"/>
</dbReference>
<evidence type="ECO:0000256" key="8">
    <source>
        <dbReference type="ARBA" id="ARBA00022982"/>
    </source>
</evidence>
<evidence type="ECO:0000313" key="13">
    <source>
        <dbReference type="EMBL" id="CUB06703.1"/>
    </source>
</evidence>
<evidence type="ECO:0000256" key="1">
    <source>
        <dbReference type="ARBA" id="ARBA00004651"/>
    </source>
</evidence>
<keyword evidence="6 12" id="KW-0812">Transmembrane</keyword>
<evidence type="ECO:0000256" key="7">
    <source>
        <dbReference type="ARBA" id="ARBA00022723"/>
    </source>
</evidence>
<keyword evidence="14" id="KW-1185">Reference proteome</keyword>
<accession>A0A0K6IUE0</accession>
<gene>
    <name evidence="13" type="ORF">Ga0061065_12121</name>
</gene>
<comment type="similarity">
    <text evidence="2">Belongs to the cytochrome ubiquinol oxidase subunit 1 family.</text>
</comment>
<dbReference type="Proteomes" id="UP000182769">
    <property type="component" value="Unassembled WGS sequence"/>
</dbReference>
<evidence type="ECO:0000256" key="12">
    <source>
        <dbReference type="SAM" id="Phobius"/>
    </source>
</evidence>
<feature type="transmembrane region" description="Helical" evidence="12">
    <location>
        <begin position="44"/>
        <end position="66"/>
    </location>
</feature>
<dbReference type="GO" id="GO:0020037">
    <property type="term" value="F:heme binding"/>
    <property type="evidence" value="ECO:0007669"/>
    <property type="project" value="TreeGrafter"/>
</dbReference>
<dbReference type="EMBL" id="CYHG01000021">
    <property type="protein sequence ID" value="CUB06703.1"/>
    <property type="molecule type" value="Genomic_DNA"/>
</dbReference>